<dbReference type="PROSITE" id="PS50835">
    <property type="entry name" value="IG_LIKE"/>
    <property type="match status" value="1"/>
</dbReference>
<dbReference type="InterPro" id="IPR013106">
    <property type="entry name" value="Ig_V-set"/>
</dbReference>
<dbReference type="SUPFAM" id="SSF48726">
    <property type="entry name" value="Immunoglobulin"/>
    <property type="match status" value="1"/>
</dbReference>
<name>A0AAY4AIY3_9TELE</name>
<organism evidence="4 5">
    <name type="scientific">Denticeps clupeoides</name>
    <name type="common">denticle herring</name>
    <dbReference type="NCBI Taxonomy" id="299321"/>
    <lineage>
        <taxon>Eukaryota</taxon>
        <taxon>Metazoa</taxon>
        <taxon>Chordata</taxon>
        <taxon>Craniata</taxon>
        <taxon>Vertebrata</taxon>
        <taxon>Euteleostomi</taxon>
        <taxon>Actinopterygii</taxon>
        <taxon>Neopterygii</taxon>
        <taxon>Teleostei</taxon>
        <taxon>Clupei</taxon>
        <taxon>Clupeiformes</taxon>
        <taxon>Denticipitoidei</taxon>
        <taxon>Denticipitidae</taxon>
        <taxon>Denticeps</taxon>
    </lineage>
</organism>
<keyword evidence="1" id="KW-0732">Signal</keyword>
<dbReference type="InterPro" id="IPR050413">
    <property type="entry name" value="TCR_beta_variable"/>
</dbReference>
<dbReference type="GO" id="GO:0002376">
    <property type="term" value="P:immune system process"/>
    <property type="evidence" value="ECO:0007669"/>
    <property type="project" value="UniProtKB-KW"/>
</dbReference>
<dbReference type="InterPro" id="IPR003599">
    <property type="entry name" value="Ig_sub"/>
</dbReference>
<evidence type="ECO:0000313" key="5">
    <source>
        <dbReference type="Proteomes" id="UP000694580"/>
    </source>
</evidence>
<dbReference type="Gene3D" id="2.60.40.10">
    <property type="entry name" value="Immunoglobulins"/>
    <property type="match status" value="1"/>
</dbReference>
<dbReference type="Pfam" id="PF07686">
    <property type="entry name" value="V-set"/>
    <property type="match status" value="1"/>
</dbReference>
<proteinExistence type="predicted"/>
<dbReference type="SMART" id="SM00406">
    <property type="entry name" value="IGv"/>
    <property type="match status" value="1"/>
</dbReference>
<dbReference type="CDD" id="cd00099">
    <property type="entry name" value="IgV"/>
    <property type="match status" value="1"/>
</dbReference>
<keyword evidence="2" id="KW-0391">Immunity</keyword>
<evidence type="ECO:0000256" key="2">
    <source>
        <dbReference type="ARBA" id="ARBA00022859"/>
    </source>
</evidence>
<keyword evidence="5" id="KW-1185">Reference proteome</keyword>
<dbReference type="InterPro" id="IPR013783">
    <property type="entry name" value="Ig-like_fold"/>
</dbReference>
<accession>A0AAY4AIY3</accession>
<dbReference type="Ensembl" id="ENSDCDT00010007571.1">
    <property type="protein sequence ID" value="ENSDCDP00010007281.1"/>
    <property type="gene ID" value="ENSDCDG00010003178.1"/>
</dbReference>
<reference evidence="4 5" key="1">
    <citation type="submission" date="2020-06" db="EMBL/GenBank/DDBJ databases">
        <authorList>
            <consortium name="Wellcome Sanger Institute Data Sharing"/>
        </authorList>
    </citation>
    <scope>NUCLEOTIDE SEQUENCE [LARGE SCALE GENOMIC DNA]</scope>
</reference>
<evidence type="ECO:0000256" key="1">
    <source>
        <dbReference type="ARBA" id="ARBA00022729"/>
    </source>
</evidence>
<protein>
    <recommendedName>
        <fullName evidence="3">Ig-like domain-containing protein</fullName>
    </recommendedName>
</protein>
<evidence type="ECO:0000313" key="4">
    <source>
        <dbReference type="Ensembl" id="ENSDCDP00010007281.1"/>
    </source>
</evidence>
<feature type="domain" description="Ig-like" evidence="3">
    <location>
        <begin position="17"/>
        <end position="105"/>
    </location>
</feature>
<reference evidence="4" key="2">
    <citation type="submission" date="2025-08" db="UniProtKB">
        <authorList>
            <consortium name="Ensembl"/>
        </authorList>
    </citation>
    <scope>IDENTIFICATION</scope>
</reference>
<dbReference type="InterPro" id="IPR036179">
    <property type="entry name" value="Ig-like_dom_sf"/>
</dbReference>
<dbReference type="PANTHER" id="PTHR23268">
    <property type="entry name" value="T-CELL RECEPTOR BETA CHAIN"/>
    <property type="match status" value="1"/>
</dbReference>
<dbReference type="InterPro" id="IPR007110">
    <property type="entry name" value="Ig-like_dom"/>
</dbReference>
<dbReference type="Proteomes" id="UP000694580">
    <property type="component" value="Chromosome 1"/>
</dbReference>
<dbReference type="AlphaFoldDB" id="A0AAY4AIY3"/>
<reference evidence="4" key="3">
    <citation type="submission" date="2025-09" db="UniProtKB">
        <authorList>
            <consortium name="Ensembl"/>
        </authorList>
    </citation>
    <scope>IDENTIFICATION</scope>
</reference>
<dbReference type="PANTHER" id="PTHR23268:SF102">
    <property type="entry name" value="IMMUNOGLOBULIN V-SET DOMAIN-CONTAINING PROTEIN"/>
    <property type="match status" value="1"/>
</dbReference>
<evidence type="ECO:0000259" key="3">
    <source>
        <dbReference type="PROSITE" id="PS50835"/>
    </source>
</evidence>
<dbReference type="GO" id="GO:0007166">
    <property type="term" value="P:cell surface receptor signaling pathway"/>
    <property type="evidence" value="ECO:0007669"/>
    <property type="project" value="TreeGrafter"/>
</dbReference>
<dbReference type="GO" id="GO:0005886">
    <property type="term" value="C:plasma membrane"/>
    <property type="evidence" value="ECO:0007669"/>
    <property type="project" value="TreeGrafter"/>
</dbReference>
<sequence length="118" mass="13265">SHCMMGGVLILCSVSCNKVHQAPKDMIVNEGKQVELICSHKLTSYDRMHWYQQHGSELKYLGNLFYDTGYMEVDRISFSGDGRSEGTLKVSDVTLPDSAVYYCAVILLMPNVEYLSCT</sequence>
<dbReference type="SMART" id="SM00409">
    <property type="entry name" value="IG"/>
    <property type="match status" value="1"/>
</dbReference>